<organism evidence="1 2">
    <name type="scientific">Folsomia candida</name>
    <name type="common">Springtail</name>
    <dbReference type="NCBI Taxonomy" id="158441"/>
    <lineage>
        <taxon>Eukaryota</taxon>
        <taxon>Metazoa</taxon>
        <taxon>Ecdysozoa</taxon>
        <taxon>Arthropoda</taxon>
        <taxon>Hexapoda</taxon>
        <taxon>Collembola</taxon>
        <taxon>Entomobryomorpha</taxon>
        <taxon>Isotomoidea</taxon>
        <taxon>Isotomidae</taxon>
        <taxon>Proisotominae</taxon>
        <taxon>Folsomia</taxon>
    </lineage>
</organism>
<reference evidence="1 2" key="1">
    <citation type="submission" date="2015-12" db="EMBL/GenBank/DDBJ databases">
        <title>The genome of Folsomia candida.</title>
        <authorList>
            <person name="Faddeeva A."/>
            <person name="Derks M.F."/>
            <person name="Anvar Y."/>
            <person name="Smit S."/>
            <person name="Van Straalen N."/>
            <person name="Roelofs D."/>
        </authorList>
    </citation>
    <scope>NUCLEOTIDE SEQUENCE [LARGE SCALE GENOMIC DNA]</scope>
    <source>
        <strain evidence="1 2">VU population</strain>
        <tissue evidence="1">Whole body</tissue>
    </source>
</reference>
<dbReference type="EMBL" id="LNIX01000002">
    <property type="protein sequence ID" value="OXA59293.1"/>
    <property type="molecule type" value="Genomic_DNA"/>
</dbReference>
<comment type="caution">
    <text evidence="1">The sequence shown here is derived from an EMBL/GenBank/DDBJ whole genome shotgun (WGS) entry which is preliminary data.</text>
</comment>
<dbReference type="Proteomes" id="UP000198287">
    <property type="component" value="Unassembled WGS sequence"/>
</dbReference>
<proteinExistence type="predicted"/>
<accession>A0A226ENS3</accession>
<gene>
    <name evidence="1" type="ORF">Fcan01_05264</name>
</gene>
<evidence type="ECO:0000313" key="2">
    <source>
        <dbReference type="Proteomes" id="UP000198287"/>
    </source>
</evidence>
<evidence type="ECO:0000313" key="1">
    <source>
        <dbReference type="EMBL" id="OXA59293.1"/>
    </source>
</evidence>
<dbReference type="AlphaFoldDB" id="A0A226ENS3"/>
<keyword evidence="2" id="KW-1185">Reference proteome</keyword>
<name>A0A226ENS3_FOLCA</name>
<sequence length="200" mass="22721">MESNRIRNAAPEHHEMARELMAQKRAETPHHYIFYLADIFTTSLDVKPCRNGDVPWSEIYDKPGNSPHLYPGYWTSHDGLICMRCGHFKKWAISKVWDKIKSLLKVKSDGNLENSVVCLELRAIVCDDKATAQQAEAFVMLFEIVPDDSPGIIPPFPHMASLDEVTNLPILIPESALKERWIDGTRVDARGNAVHNNWEA</sequence>
<protein>
    <submittedName>
        <fullName evidence="1">Uncharacterized protein</fullName>
    </submittedName>
</protein>